<dbReference type="SUPFAM" id="SSF48403">
    <property type="entry name" value="Ankyrin repeat"/>
    <property type="match status" value="1"/>
</dbReference>
<dbReference type="OrthoDB" id="1722345at2759"/>
<evidence type="ECO:0000256" key="3">
    <source>
        <dbReference type="PROSITE-ProRule" id="PRU00023"/>
    </source>
</evidence>
<dbReference type="EMBL" id="ML994665">
    <property type="protein sequence ID" value="KAF2179584.1"/>
    <property type="molecule type" value="Genomic_DNA"/>
</dbReference>
<dbReference type="AlphaFoldDB" id="A0A6A6DJ88"/>
<dbReference type="PROSITE" id="PS50297">
    <property type="entry name" value="ANK_REP_REGION"/>
    <property type="match status" value="1"/>
</dbReference>
<keyword evidence="5" id="KW-1185">Reference proteome</keyword>
<evidence type="ECO:0000313" key="5">
    <source>
        <dbReference type="Proteomes" id="UP000800200"/>
    </source>
</evidence>
<organism evidence="4 5">
    <name type="scientific">Zopfia rhizophila CBS 207.26</name>
    <dbReference type="NCBI Taxonomy" id="1314779"/>
    <lineage>
        <taxon>Eukaryota</taxon>
        <taxon>Fungi</taxon>
        <taxon>Dikarya</taxon>
        <taxon>Ascomycota</taxon>
        <taxon>Pezizomycotina</taxon>
        <taxon>Dothideomycetes</taxon>
        <taxon>Dothideomycetes incertae sedis</taxon>
        <taxon>Zopfiaceae</taxon>
        <taxon>Zopfia</taxon>
    </lineage>
</organism>
<feature type="repeat" description="ANK" evidence="3">
    <location>
        <begin position="7"/>
        <end position="31"/>
    </location>
</feature>
<dbReference type="PANTHER" id="PTHR24166">
    <property type="entry name" value="ROLLING PEBBLES, ISOFORM B"/>
    <property type="match status" value="1"/>
</dbReference>
<name>A0A6A6DJ88_9PEZI</name>
<reference evidence="4" key="1">
    <citation type="journal article" date="2020" name="Stud. Mycol.">
        <title>101 Dothideomycetes genomes: a test case for predicting lifestyles and emergence of pathogens.</title>
        <authorList>
            <person name="Haridas S."/>
            <person name="Albert R."/>
            <person name="Binder M."/>
            <person name="Bloem J."/>
            <person name="Labutti K."/>
            <person name="Salamov A."/>
            <person name="Andreopoulos B."/>
            <person name="Baker S."/>
            <person name="Barry K."/>
            <person name="Bills G."/>
            <person name="Bluhm B."/>
            <person name="Cannon C."/>
            <person name="Castanera R."/>
            <person name="Culley D."/>
            <person name="Daum C."/>
            <person name="Ezra D."/>
            <person name="Gonzalez J."/>
            <person name="Henrissat B."/>
            <person name="Kuo A."/>
            <person name="Liang C."/>
            <person name="Lipzen A."/>
            <person name="Lutzoni F."/>
            <person name="Magnuson J."/>
            <person name="Mondo S."/>
            <person name="Nolan M."/>
            <person name="Ohm R."/>
            <person name="Pangilinan J."/>
            <person name="Park H.-J."/>
            <person name="Ramirez L."/>
            <person name="Alfaro M."/>
            <person name="Sun H."/>
            <person name="Tritt A."/>
            <person name="Yoshinaga Y."/>
            <person name="Zwiers L.-H."/>
            <person name="Turgeon B."/>
            <person name="Goodwin S."/>
            <person name="Spatafora J."/>
            <person name="Crous P."/>
            <person name="Grigoriev I."/>
        </authorList>
    </citation>
    <scope>NUCLEOTIDE SEQUENCE</scope>
    <source>
        <strain evidence="4">CBS 207.26</strain>
    </source>
</reference>
<evidence type="ECO:0000256" key="1">
    <source>
        <dbReference type="ARBA" id="ARBA00022737"/>
    </source>
</evidence>
<dbReference type="PROSITE" id="PS50088">
    <property type="entry name" value="ANK_REPEAT"/>
    <property type="match status" value="1"/>
</dbReference>
<accession>A0A6A6DJ88</accession>
<dbReference type="InterPro" id="IPR002110">
    <property type="entry name" value="Ankyrin_rpt"/>
</dbReference>
<dbReference type="SMART" id="SM00248">
    <property type="entry name" value="ANK"/>
    <property type="match status" value="2"/>
</dbReference>
<dbReference type="Proteomes" id="UP000800200">
    <property type="component" value="Unassembled WGS sequence"/>
</dbReference>
<dbReference type="InterPro" id="IPR050889">
    <property type="entry name" value="Dendritic_Spine_Reg/Scaffold"/>
</dbReference>
<evidence type="ECO:0000313" key="4">
    <source>
        <dbReference type="EMBL" id="KAF2179584.1"/>
    </source>
</evidence>
<dbReference type="InterPro" id="IPR036770">
    <property type="entry name" value="Ankyrin_rpt-contain_sf"/>
</dbReference>
<dbReference type="PANTHER" id="PTHR24166:SF48">
    <property type="entry name" value="PROTEIN VAPYRIN"/>
    <property type="match status" value="1"/>
</dbReference>
<sequence>MDISNTAADTGHLEVVKLLLDHGADATVANDDGRLPFYSAAFSGNVEFLKLLLPCTGQDGNVNAFGRRYGKVIHATAYKGHLNAIQTLVE</sequence>
<keyword evidence="2 3" id="KW-0040">ANK repeat</keyword>
<proteinExistence type="predicted"/>
<protein>
    <submittedName>
        <fullName evidence="4">Ankyrin repeat protein</fullName>
    </submittedName>
</protein>
<dbReference type="Pfam" id="PF13637">
    <property type="entry name" value="Ank_4"/>
    <property type="match status" value="1"/>
</dbReference>
<dbReference type="Gene3D" id="1.25.40.20">
    <property type="entry name" value="Ankyrin repeat-containing domain"/>
    <property type="match status" value="1"/>
</dbReference>
<gene>
    <name evidence="4" type="ORF">K469DRAFT_595407</name>
</gene>
<keyword evidence="1" id="KW-0677">Repeat</keyword>
<evidence type="ECO:0000256" key="2">
    <source>
        <dbReference type="ARBA" id="ARBA00023043"/>
    </source>
</evidence>